<dbReference type="SUPFAM" id="SSF51445">
    <property type="entry name" value="(Trans)glycosidases"/>
    <property type="match status" value="1"/>
</dbReference>
<dbReference type="GO" id="GO:0005975">
    <property type="term" value="P:carbohydrate metabolic process"/>
    <property type="evidence" value="ECO:0007669"/>
    <property type="project" value="InterPro"/>
</dbReference>
<dbReference type="Pfam" id="PF16657">
    <property type="entry name" value="Malt_amylase_C"/>
    <property type="match status" value="1"/>
</dbReference>
<dbReference type="Gene3D" id="2.60.40.10">
    <property type="entry name" value="Immunoglobulins"/>
    <property type="match status" value="1"/>
</dbReference>
<evidence type="ECO:0000313" key="5">
    <source>
        <dbReference type="EMBL" id="AIQ65105.1"/>
    </source>
</evidence>
<dbReference type="EMBL" id="CP009286">
    <property type="protein sequence ID" value="AIQ65105.1"/>
    <property type="molecule type" value="Genomic_DNA"/>
</dbReference>
<dbReference type="OrthoDB" id="9805159at2"/>
<dbReference type="AlphaFoldDB" id="A0A089LY87"/>
<keyword evidence="3" id="KW-0326">Glycosidase</keyword>
<dbReference type="SMART" id="SM00642">
    <property type="entry name" value="Aamy"/>
    <property type="match status" value="1"/>
</dbReference>
<dbReference type="Gene3D" id="3.20.20.80">
    <property type="entry name" value="Glycosidases"/>
    <property type="match status" value="1"/>
</dbReference>
<dbReference type="HOGENOM" id="CLU_006462_6_2_9"/>
<dbReference type="InterPro" id="IPR017853">
    <property type="entry name" value="GH"/>
</dbReference>
<feature type="domain" description="Glycosyl hydrolase family 13 catalytic" evidence="4">
    <location>
        <begin position="135"/>
        <end position="493"/>
    </location>
</feature>
<keyword evidence="2" id="KW-0378">Hydrolase</keyword>
<dbReference type="PANTHER" id="PTHR10357:SF210">
    <property type="entry name" value="MALTODEXTRIN GLUCOSIDASE"/>
    <property type="match status" value="1"/>
</dbReference>
<dbReference type="Pfam" id="PF02903">
    <property type="entry name" value="Alpha-amylase_N"/>
    <property type="match status" value="1"/>
</dbReference>
<evidence type="ECO:0000256" key="3">
    <source>
        <dbReference type="ARBA" id="ARBA00023295"/>
    </source>
</evidence>
<evidence type="ECO:0000259" key="4">
    <source>
        <dbReference type="SMART" id="SM00642"/>
    </source>
</evidence>
<gene>
    <name evidence="5" type="ORF">PSTEL_20245</name>
</gene>
<evidence type="ECO:0000256" key="2">
    <source>
        <dbReference type="ARBA" id="ARBA00022801"/>
    </source>
</evidence>
<reference evidence="5 6" key="1">
    <citation type="submission" date="2014-08" db="EMBL/GenBank/DDBJ databases">
        <title>Comparative genomics of the Paenibacillus odorifer group.</title>
        <authorList>
            <person name="den Bakker H.C."/>
            <person name="Tsai Y.-C."/>
            <person name="Martin N."/>
            <person name="Korlach J."/>
            <person name="Wiedmann M."/>
        </authorList>
    </citation>
    <scope>NUCLEOTIDE SEQUENCE [LARGE SCALE GENOMIC DNA]</scope>
    <source>
        <strain evidence="5 6">DSM 14472</strain>
    </source>
</reference>
<sequence>MQLEAVYHRSNDCWAYGYNERTVHVRIRTKRADIEKIEVLYGDKCKPWGDMQMKQMELLASDELHDYWQAEVNPPYGRLAYGFLLTEGEEHIWFTEIGFDQAMPKEHLGLFEFPFLHPIDLQSPPEWVKNAVFYQIFPERFANGDKANDPAGTLEWGGKPEYRNFFGGDLQGVIDHLDYLVELGITVIYLNPIFEAPGNHKYDTQDYMKIDPHFGTAETLRKLVSAAHKRGIRIILDGVFNHCGVTWPPFQDVVKNGPNSRYYHWFHIQEWPLHEVDGIPTYKTFAFEQTMPKLNTANPEVRDYFLQVGRYWIEETDMDGWRLDVANETDHAFWRAFSKEVKEVKPDAYILGEVWHDGMKFLQGDQFHGVMNYPVSNAILDFFVFHHGDAHSFASRLGRYLARYPQQVNEASFNHLDTHDTVRLLTLCKNDKAKMKLAAAFQFTFVGAPSIYYGDEIGLDGHFDPDNRKCMIWEEEKQDKDLLSFYKKCIKLRKIHPALISGTFRIISADKGSSLLIYERKKVEDQLIIAMNASPTPARVAVSLPAGEWATADLSGNSSHNGKKYQDEYWTELGPYGFCILEKKGNMM</sequence>
<dbReference type="Proteomes" id="UP000029507">
    <property type="component" value="Chromosome"/>
</dbReference>
<dbReference type="InterPro" id="IPR013783">
    <property type="entry name" value="Ig-like_fold"/>
</dbReference>
<dbReference type="SUPFAM" id="SSF51011">
    <property type="entry name" value="Glycosyl hydrolase domain"/>
    <property type="match status" value="1"/>
</dbReference>
<dbReference type="Pfam" id="PF00128">
    <property type="entry name" value="Alpha-amylase"/>
    <property type="match status" value="1"/>
</dbReference>
<proteinExistence type="inferred from homology"/>
<dbReference type="CDD" id="cd11338">
    <property type="entry name" value="AmyAc_CMD"/>
    <property type="match status" value="1"/>
</dbReference>
<dbReference type="STRING" id="169760.PSTEL_20245"/>
<dbReference type="PANTHER" id="PTHR10357">
    <property type="entry name" value="ALPHA-AMYLASE FAMILY MEMBER"/>
    <property type="match status" value="1"/>
</dbReference>
<organism evidence="5 6">
    <name type="scientific">Paenibacillus stellifer</name>
    <dbReference type="NCBI Taxonomy" id="169760"/>
    <lineage>
        <taxon>Bacteria</taxon>
        <taxon>Bacillati</taxon>
        <taxon>Bacillota</taxon>
        <taxon>Bacilli</taxon>
        <taxon>Bacillales</taxon>
        <taxon>Paenibacillaceae</taxon>
        <taxon>Paenibacillus</taxon>
    </lineage>
</organism>
<dbReference type="KEGG" id="pste:PSTEL_20245"/>
<dbReference type="InterPro" id="IPR013780">
    <property type="entry name" value="Glyco_hydro_b"/>
</dbReference>
<dbReference type="InterPro" id="IPR032091">
    <property type="entry name" value="Malt_amylase-like_C"/>
</dbReference>
<dbReference type="CDD" id="cd02857">
    <property type="entry name" value="E_set_CDase_PDE_N"/>
    <property type="match status" value="1"/>
</dbReference>
<dbReference type="Gene3D" id="2.60.40.1180">
    <property type="entry name" value="Golgi alpha-mannosidase II"/>
    <property type="match status" value="1"/>
</dbReference>
<evidence type="ECO:0000313" key="6">
    <source>
        <dbReference type="Proteomes" id="UP000029507"/>
    </source>
</evidence>
<dbReference type="GO" id="GO:0004553">
    <property type="term" value="F:hydrolase activity, hydrolyzing O-glycosyl compounds"/>
    <property type="evidence" value="ECO:0007669"/>
    <property type="project" value="InterPro"/>
</dbReference>
<dbReference type="Gene3D" id="3.90.400.10">
    <property type="entry name" value="Oligo-1,6-glucosidase, Domain 2"/>
    <property type="match status" value="1"/>
</dbReference>
<dbReference type="InterPro" id="IPR045857">
    <property type="entry name" value="O16G_dom_2"/>
</dbReference>
<protein>
    <submittedName>
        <fullName evidence="5">Cyclomaltodextrinase</fullName>
    </submittedName>
</protein>
<accession>A0A089LY87</accession>
<name>A0A089LY87_9BACL</name>
<keyword evidence="6" id="KW-1185">Reference proteome</keyword>
<comment type="similarity">
    <text evidence="1">Belongs to the glycosyl hydrolase 13 family.</text>
</comment>
<dbReference type="InterPro" id="IPR004185">
    <property type="entry name" value="Glyco_hydro_13_lg-like_dom"/>
</dbReference>
<dbReference type="RefSeq" id="WP_038697903.1">
    <property type="nucleotide sequence ID" value="NZ_CP009286.1"/>
</dbReference>
<evidence type="ECO:0000256" key="1">
    <source>
        <dbReference type="ARBA" id="ARBA00008061"/>
    </source>
</evidence>
<dbReference type="InterPro" id="IPR006047">
    <property type="entry name" value="GH13_cat_dom"/>
</dbReference>